<evidence type="ECO:0000313" key="1">
    <source>
        <dbReference type="EMBL" id="KAB3531531.1"/>
    </source>
</evidence>
<dbReference type="EMBL" id="WBZB01000013">
    <property type="protein sequence ID" value="KAB3531531.1"/>
    <property type="molecule type" value="Genomic_DNA"/>
</dbReference>
<comment type="caution">
    <text evidence="1">The sequence shown here is derived from an EMBL/GenBank/DDBJ whole genome shotgun (WGS) entry which is preliminary data.</text>
</comment>
<dbReference type="AlphaFoldDB" id="A0A833M8S4"/>
<dbReference type="Proteomes" id="UP000465601">
    <property type="component" value="Unassembled WGS sequence"/>
</dbReference>
<evidence type="ECO:0000313" key="2">
    <source>
        <dbReference type="Proteomes" id="UP000465601"/>
    </source>
</evidence>
<gene>
    <name evidence="1" type="ORF">F8153_04980</name>
</gene>
<sequence>MLGEKGLKELLLQICEEDKIPEGTDIYPLALEMMEYIGTTDSVLRDDLILSVLCYFIDDHLLSGNELKKLLDICLNDQHLFYRLGEEEDDSVFNRSFTILIVKGIVCYHNSNGENLLNEEEAKKIFNEVIRYVRLEKDMRGYVKEKGWAHSMGHAGDALRTLALCNHIKEKELLEILEVIKEKVGISYYVFINEETERLTSAAVNVIERNALIEEEVIHWIKSFEEIDKPADFPEGHYFRENTKGFLRSLYFRLKYRKASNTIIEELEKTIYSMNKFHS</sequence>
<protein>
    <submittedName>
        <fullName evidence="1">DUF2785 domain-containing protein</fullName>
    </submittedName>
</protein>
<organism evidence="1 2">
    <name type="scientific">Alkaliphilus serpentinus</name>
    <dbReference type="NCBI Taxonomy" id="1482731"/>
    <lineage>
        <taxon>Bacteria</taxon>
        <taxon>Bacillati</taxon>
        <taxon>Bacillota</taxon>
        <taxon>Clostridia</taxon>
        <taxon>Peptostreptococcales</taxon>
        <taxon>Natronincolaceae</taxon>
        <taxon>Alkaliphilus</taxon>
    </lineage>
</organism>
<dbReference type="OrthoDB" id="7619731at2"/>
<name>A0A833M8S4_9FIRM</name>
<dbReference type="RefSeq" id="WP_151865259.1">
    <property type="nucleotide sequence ID" value="NZ_WBZB01000013.1"/>
</dbReference>
<dbReference type="Pfam" id="PF10978">
    <property type="entry name" value="DUF2785"/>
    <property type="match status" value="1"/>
</dbReference>
<keyword evidence="2" id="KW-1185">Reference proteome</keyword>
<reference evidence="1 2" key="1">
    <citation type="submission" date="2019-10" db="EMBL/GenBank/DDBJ databases">
        <title>Alkaliphilus serpentinus sp. nov. and Alkaliphilus pronyensis sp. nov., two novel anaerobic alkaliphilic species isolated from the serpentinized-hosted hydrothermal field of the Prony Bay (New Caledonia).</title>
        <authorList>
            <person name="Postec A."/>
        </authorList>
    </citation>
    <scope>NUCLEOTIDE SEQUENCE [LARGE SCALE GENOMIC DNA]</scope>
    <source>
        <strain evidence="1 2">LacT</strain>
    </source>
</reference>
<proteinExistence type="predicted"/>
<dbReference type="InterPro" id="IPR021247">
    <property type="entry name" value="DUF2785"/>
</dbReference>
<accession>A0A833M8S4</accession>